<dbReference type="InterPro" id="IPR032710">
    <property type="entry name" value="NTF2-like_dom_sf"/>
</dbReference>
<accession>A0A167W001</accession>
<gene>
    <name evidence="2" type="ORF">AYM40_12295</name>
</gene>
<protein>
    <submittedName>
        <fullName evidence="2">Limonene-1,2-epoxide hydrolase</fullName>
    </submittedName>
</protein>
<dbReference type="RefSeq" id="WP_063496465.1">
    <property type="nucleotide sequence ID" value="NZ_CP014578.1"/>
</dbReference>
<keyword evidence="3" id="KW-1185">Reference proteome</keyword>
<dbReference type="AlphaFoldDB" id="A0A167W001"/>
<dbReference type="EMBL" id="CP014578">
    <property type="protein sequence ID" value="ANB73057.1"/>
    <property type="molecule type" value="Genomic_DNA"/>
</dbReference>
<proteinExistence type="predicted"/>
<reference evidence="2 3" key="1">
    <citation type="journal article" date="2016" name="Gene">
        <title>PacBio SMRT assembly of a complex multi-replicon genome reveals chlorocatechol degradative operon in a region of genome plasticity.</title>
        <authorList>
            <person name="Ricker N."/>
            <person name="Shen S.Y."/>
            <person name="Goordial J."/>
            <person name="Jin S."/>
            <person name="Fulthorpe R.R."/>
        </authorList>
    </citation>
    <scope>NUCLEOTIDE SEQUENCE [LARGE SCALE GENOMIC DNA]</scope>
    <source>
        <strain evidence="2 3">OLGA172</strain>
    </source>
</reference>
<name>A0A167W001_9BURK</name>
<organism evidence="2 3">
    <name type="scientific">Paraburkholderia phytofirmans OLGA172</name>
    <dbReference type="NCBI Taxonomy" id="1417228"/>
    <lineage>
        <taxon>Bacteria</taxon>
        <taxon>Pseudomonadati</taxon>
        <taxon>Pseudomonadota</taxon>
        <taxon>Betaproteobacteria</taxon>
        <taxon>Burkholderiales</taxon>
        <taxon>Burkholderiaceae</taxon>
        <taxon>Paraburkholderia</taxon>
    </lineage>
</organism>
<dbReference type="KEGG" id="buz:AYM40_12295"/>
<evidence type="ECO:0000259" key="1">
    <source>
        <dbReference type="Pfam" id="PF12680"/>
    </source>
</evidence>
<keyword evidence="2" id="KW-0378">Hydrolase</keyword>
<evidence type="ECO:0000313" key="2">
    <source>
        <dbReference type="EMBL" id="ANB73057.1"/>
    </source>
</evidence>
<evidence type="ECO:0000313" key="3">
    <source>
        <dbReference type="Proteomes" id="UP000076852"/>
    </source>
</evidence>
<dbReference type="PANTHER" id="PTHR41252:SF1">
    <property type="entry name" value="BLR2505 PROTEIN"/>
    <property type="match status" value="1"/>
</dbReference>
<dbReference type="OrthoDB" id="8451859at2"/>
<dbReference type="InterPro" id="IPR037401">
    <property type="entry name" value="SnoaL-like"/>
</dbReference>
<feature type="domain" description="SnoaL-like" evidence="1">
    <location>
        <begin position="11"/>
        <end position="114"/>
    </location>
</feature>
<dbReference type="PANTHER" id="PTHR41252">
    <property type="entry name" value="BLR2505 PROTEIN"/>
    <property type="match status" value="1"/>
</dbReference>
<dbReference type="Gene3D" id="3.10.450.50">
    <property type="match status" value="1"/>
</dbReference>
<dbReference type="SUPFAM" id="SSF54427">
    <property type="entry name" value="NTF2-like"/>
    <property type="match status" value="1"/>
</dbReference>
<dbReference type="GO" id="GO:0016787">
    <property type="term" value="F:hydrolase activity"/>
    <property type="evidence" value="ECO:0007669"/>
    <property type="project" value="UniProtKB-KW"/>
</dbReference>
<dbReference type="Pfam" id="PF12680">
    <property type="entry name" value="SnoaL_2"/>
    <property type="match status" value="1"/>
</dbReference>
<dbReference type="Proteomes" id="UP000076852">
    <property type="component" value="Chromosome 1"/>
</dbReference>
<sequence>MKHSAIVEACRKAFTGFDRNDKSDLVALLADDITFEFSDSLPYGGTYHGKEEFLAFWKHVYHEWEYFNYDARAILEAEDFVIVPVIAQAKATNGYSMRNEHLFLFQVRDGRIVHGRLYADTARGRDVLEGREPRRYPKVILG</sequence>